<dbReference type="EMBL" id="PCTA01000030">
    <property type="protein sequence ID" value="PIP61287.1"/>
    <property type="molecule type" value="Genomic_DNA"/>
</dbReference>
<evidence type="ECO:0000313" key="3">
    <source>
        <dbReference type="Proteomes" id="UP000231246"/>
    </source>
</evidence>
<dbReference type="Proteomes" id="UP000231246">
    <property type="component" value="Unassembled WGS sequence"/>
</dbReference>
<evidence type="ECO:0000313" key="2">
    <source>
        <dbReference type="EMBL" id="PIP61287.1"/>
    </source>
</evidence>
<dbReference type="AlphaFoldDB" id="A0A2H0BUB9"/>
<sequence length="234" mass="24778">MPQLTISILPEHILKVKLGDKLEAGDIIAEAQISKSAKLNISELLHIKPDKLANHLLVKEGNAVRAGQLIAQKKGVFSSTTIKSPVSGAISLSSELGSILIQPQDKLSSTICPCTAIVEEADSSSVIINSDKLVIAGSLGAGSALGELRELGPDVDFYDVDDKFRGKIVVTTNLKSAVLAKMKALGVQGVIVDTSINSSALPFVVVNKISDLTDYIGQQAKLYNEGNNNYILIT</sequence>
<comment type="caution">
    <text evidence="2">The sequence shown here is derived from an EMBL/GenBank/DDBJ whole genome shotgun (WGS) entry which is preliminary data.</text>
</comment>
<accession>A0A2H0BUB9</accession>
<dbReference type="Pfam" id="PF13375">
    <property type="entry name" value="RnfC_N"/>
    <property type="match status" value="1"/>
</dbReference>
<organism evidence="2 3">
    <name type="scientific">Candidatus Roizmanbacteria bacterium CG22_combo_CG10-13_8_21_14_all_38_20</name>
    <dbReference type="NCBI Taxonomy" id="1974862"/>
    <lineage>
        <taxon>Bacteria</taxon>
        <taxon>Candidatus Roizmaniibacteriota</taxon>
    </lineage>
</organism>
<evidence type="ECO:0000259" key="1">
    <source>
        <dbReference type="Pfam" id="PF13375"/>
    </source>
</evidence>
<proteinExistence type="predicted"/>
<reference evidence="2 3" key="1">
    <citation type="submission" date="2017-09" db="EMBL/GenBank/DDBJ databases">
        <title>Depth-based differentiation of microbial function through sediment-hosted aquifers and enrichment of novel symbionts in the deep terrestrial subsurface.</title>
        <authorList>
            <person name="Probst A.J."/>
            <person name="Ladd B."/>
            <person name="Jarett J.K."/>
            <person name="Geller-Mcgrath D.E."/>
            <person name="Sieber C.M."/>
            <person name="Emerson J.B."/>
            <person name="Anantharaman K."/>
            <person name="Thomas B.C."/>
            <person name="Malmstrom R."/>
            <person name="Stieglmeier M."/>
            <person name="Klingl A."/>
            <person name="Woyke T."/>
            <person name="Ryan C.M."/>
            <person name="Banfield J.F."/>
        </authorList>
    </citation>
    <scope>NUCLEOTIDE SEQUENCE [LARGE SCALE GENOMIC DNA]</scope>
    <source>
        <strain evidence="2">CG22_combo_CG10-13_8_21_14_all_38_20</strain>
    </source>
</reference>
<name>A0A2H0BUB9_9BACT</name>
<dbReference type="InterPro" id="IPR026902">
    <property type="entry name" value="RnfC_N"/>
</dbReference>
<gene>
    <name evidence="2" type="ORF">COW99_04715</name>
</gene>
<feature type="domain" description="RnfC Barrel sandwich hybrid" evidence="1">
    <location>
        <begin position="54"/>
        <end position="91"/>
    </location>
</feature>
<protein>
    <recommendedName>
        <fullName evidence="1">RnfC Barrel sandwich hybrid domain-containing protein</fullName>
    </recommendedName>
</protein>